<dbReference type="Pfam" id="PF13458">
    <property type="entry name" value="Peripla_BP_6"/>
    <property type="match status" value="1"/>
</dbReference>
<feature type="domain" description="Leucine-binding protein" evidence="4">
    <location>
        <begin position="50"/>
        <end position="392"/>
    </location>
</feature>
<dbReference type="STRING" id="867903.ThesuDRAFT_00482"/>
<dbReference type="PROSITE" id="PS51257">
    <property type="entry name" value="PROKAR_LIPOPROTEIN"/>
    <property type="match status" value="1"/>
</dbReference>
<feature type="chain" id="PRO_5039491408" evidence="3">
    <location>
        <begin position="26"/>
        <end position="403"/>
    </location>
</feature>
<dbReference type="HOGENOM" id="CLU_027128_6_1_9"/>
<dbReference type="Proteomes" id="UP000005710">
    <property type="component" value="Unassembled WGS sequence"/>
</dbReference>
<accession>K6Q0W5</accession>
<gene>
    <name evidence="5" type="ORF">ThesuDRAFT_00482</name>
</gene>
<evidence type="ECO:0000313" key="5">
    <source>
        <dbReference type="EMBL" id="EKP94778.1"/>
    </source>
</evidence>
<dbReference type="RefSeq" id="WP_006902763.1">
    <property type="nucleotide sequence ID" value="NZ_JH976535.1"/>
</dbReference>
<dbReference type="eggNOG" id="COG0683">
    <property type="taxonomic scope" value="Bacteria"/>
</dbReference>
<dbReference type="InterPro" id="IPR028082">
    <property type="entry name" value="Peripla_BP_I"/>
</dbReference>
<dbReference type="InterPro" id="IPR028081">
    <property type="entry name" value="Leu-bd"/>
</dbReference>
<reference evidence="5" key="2">
    <citation type="submission" date="2012-10" db="EMBL/GenBank/DDBJ databases">
        <title>Improved high-quality draft of Thermaerobacter subterraneus C21, DSM 13965.</title>
        <authorList>
            <consortium name="DOE Joint Genome Institute"/>
            <person name="Eisen J."/>
            <person name="Huntemann M."/>
            <person name="Wei C.-L."/>
            <person name="Han J."/>
            <person name="Detter J.C."/>
            <person name="Han C."/>
            <person name="Tapia R."/>
            <person name="Chen A."/>
            <person name="Kyrpides N."/>
            <person name="Mavromatis K."/>
            <person name="Markowitz V."/>
            <person name="Szeto E."/>
            <person name="Ivanova N."/>
            <person name="Mikhailova N."/>
            <person name="Ovchinnikova G."/>
            <person name="Pagani I."/>
            <person name="Pati A."/>
            <person name="Goodwin L."/>
            <person name="Nordberg H.P."/>
            <person name="Cantor M.N."/>
            <person name="Hua S.X."/>
            <person name="Woyke T."/>
            <person name="Eisen J."/>
            <person name="Klenk H.-P."/>
        </authorList>
    </citation>
    <scope>NUCLEOTIDE SEQUENCE [LARGE SCALE GENOMIC DNA]</scope>
    <source>
        <strain evidence="5">DSM 13965</strain>
    </source>
</reference>
<proteinExistence type="inferred from homology"/>
<name>K6Q0W5_9FIRM</name>
<dbReference type="InterPro" id="IPR051010">
    <property type="entry name" value="BCAA_transport"/>
</dbReference>
<evidence type="ECO:0000259" key="4">
    <source>
        <dbReference type="Pfam" id="PF13458"/>
    </source>
</evidence>
<dbReference type="PANTHER" id="PTHR30483:SF6">
    <property type="entry name" value="PERIPLASMIC BINDING PROTEIN OF ABC TRANSPORTER FOR NATURAL AMINO ACIDS"/>
    <property type="match status" value="1"/>
</dbReference>
<dbReference type="SUPFAM" id="SSF53822">
    <property type="entry name" value="Periplasmic binding protein-like I"/>
    <property type="match status" value="1"/>
</dbReference>
<evidence type="ECO:0000256" key="3">
    <source>
        <dbReference type="SAM" id="SignalP"/>
    </source>
</evidence>
<organism evidence="5 6">
    <name type="scientific">Thermaerobacter subterraneus DSM 13965</name>
    <dbReference type="NCBI Taxonomy" id="867903"/>
    <lineage>
        <taxon>Bacteria</taxon>
        <taxon>Bacillati</taxon>
        <taxon>Bacillota</taxon>
        <taxon>Clostridia</taxon>
        <taxon>Eubacteriales</taxon>
        <taxon>Clostridiales Family XVII. Incertae Sedis</taxon>
        <taxon>Thermaerobacter</taxon>
    </lineage>
</organism>
<dbReference type="PANTHER" id="PTHR30483">
    <property type="entry name" value="LEUCINE-SPECIFIC-BINDING PROTEIN"/>
    <property type="match status" value="1"/>
</dbReference>
<dbReference type="EMBL" id="AENY02000002">
    <property type="protein sequence ID" value="EKP94778.1"/>
    <property type="molecule type" value="Genomic_DNA"/>
</dbReference>
<evidence type="ECO:0000256" key="1">
    <source>
        <dbReference type="ARBA" id="ARBA00010062"/>
    </source>
</evidence>
<dbReference type="Gene3D" id="3.40.50.2300">
    <property type="match status" value="2"/>
</dbReference>
<comment type="similarity">
    <text evidence="1">Belongs to the leucine-binding protein family.</text>
</comment>
<dbReference type="AlphaFoldDB" id="K6Q0W5"/>
<evidence type="ECO:0000256" key="2">
    <source>
        <dbReference type="ARBA" id="ARBA00022729"/>
    </source>
</evidence>
<comment type="caution">
    <text evidence="5">The sequence shown here is derived from an EMBL/GenBank/DDBJ whole genome shotgun (WGS) entry which is preliminary data.</text>
</comment>
<evidence type="ECO:0000313" key="6">
    <source>
        <dbReference type="Proteomes" id="UP000005710"/>
    </source>
</evidence>
<keyword evidence="6" id="KW-1185">Reference proteome</keyword>
<reference evidence="5" key="1">
    <citation type="submission" date="2010-10" db="EMBL/GenBank/DDBJ databases">
        <authorList>
            <consortium name="US DOE Joint Genome Institute (JGI-PGF)"/>
            <person name="Lucas S."/>
            <person name="Copeland A."/>
            <person name="Lapidus A."/>
            <person name="Bruce D."/>
            <person name="Goodwin L."/>
            <person name="Pitluck S."/>
            <person name="Kyrpides N."/>
            <person name="Mavromatis K."/>
            <person name="Detter J.C."/>
            <person name="Han C."/>
            <person name="Land M."/>
            <person name="Hauser L."/>
            <person name="Markowitz V."/>
            <person name="Cheng J.-F."/>
            <person name="Hugenholtz P."/>
            <person name="Woyke T."/>
            <person name="Wu D."/>
            <person name="Pukall R."/>
            <person name="Wahrenburg C."/>
            <person name="Brambilla E."/>
            <person name="Klenk H.-P."/>
            <person name="Eisen J.A."/>
        </authorList>
    </citation>
    <scope>NUCLEOTIDE SEQUENCE [LARGE SCALE GENOMIC DNA]</scope>
    <source>
        <strain evidence="5">DSM 13965</strain>
    </source>
</reference>
<feature type="signal peptide" evidence="3">
    <location>
        <begin position="1"/>
        <end position="25"/>
    </location>
</feature>
<protein>
    <submittedName>
        <fullName evidence="5">Amino acid/amide ABC transporter substrate-binding protein, HAAT family</fullName>
    </submittedName>
</protein>
<sequence length="403" mass="42865">MGARSKRWRRRAVLAGLMAASLLLAACGGGGGAPSSGGEGGGGGGDGGGTINIGLLMPLTGQISQFGEQTRNGALLAIKQKGNKVGNYTINPIVEDDKNNETEAVARVQKLVTEDQVVAVIGSVSSRISIPVSEVLEQQGVVMISPTSTADSLTPGKKWIFRACFYDSFQGQVMAKFAREELNAQTAAILYDMANPYSEGLYKSFEAAFQEMGGQVVKVDSYRTGDQDFRAQLTSIAQAGPDVLFLPDYYDPVGVIAQQAREVGVKATLLGADGWDDSKLYELGGEAILDGYFSNHYSIEQENPESKAFVEAFRQEYGEDPSALAALGYDAANLLLDAIQRVIDGGGDPTDPAQIRDALEQTQGFKGVTGTISFDENHNPIKDAVVLQTTSEGHKYVTTVSPQ</sequence>
<keyword evidence="2 3" id="KW-0732">Signal</keyword>
<dbReference type="CDD" id="cd06347">
    <property type="entry name" value="PBP1_ABC_LivK_ligand_binding-like"/>
    <property type="match status" value="1"/>
</dbReference>